<evidence type="ECO:0008006" key="3">
    <source>
        <dbReference type="Google" id="ProtNLM"/>
    </source>
</evidence>
<dbReference type="NCBIfam" id="TIGR02888">
    <property type="entry name" value="spore_YlmC_YmxH"/>
    <property type="match status" value="1"/>
</dbReference>
<dbReference type="RefSeq" id="WP_054672630.1">
    <property type="nucleotide sequence ID" value="NZ_BMOF01000019.1"/>
</dbReference>
<dbReference type="Gene3D" id="2.30.30.240">
    <property type="entry name" value="PRC-barrel domain"/>
    <property type="match status" value="1"/>
</dbReference>
<name>A0A8J3BDL6_9BACI</name>
<evidence type="ECO:0000313" key="1">
    <source>
        <dbReference type="EMBL" id="GGJ99343.1"/>
    </source>
</evidence>
<organism evidence="1 2">
    <name type="scientific">Calditerricola satsumensis</name>
    <dbReference type="NCBI Taxonomy" id="373054"/>
    <lineage>
        <taxon>Bacteria</taxon>
        <taxon>Bacillati</taxon>
        <taxon>Bacillota</taxon>
        <taxon>Bacilli</taxon>
        <taxon>Bacillales</taxon>
        <taxon>Bacillaceae</taxon>
        <taxon>Calditerricola</taxon>
    </lineage>
</organism>
<dbReference type="PANTHER" id="PTHR40061:SF1">
    <property type="entry name" value="SPORULATION PROTEIN YLMC-RELATED"/>
    <property type="match status" value="1"/>
</dbReference>
<accession>A0A8J3BDL6</accession>
<dbReference type="EMBL" id="BMOF01000019">
    <property type="protein sequence ID" value="GGJ99343.1"/>
    <property type="molecule type" value="Genomic_DNA"/>
</dbReference>
<keyword evidence="2" id="KW-1185">Reference proteome</keyword>
<gene>
    <name evidence="1" type="ORF">GCM10007043_11790</name>
</gene>
<reference evidence="1" key="1">
    <citation type="journal article" date="2014" name="Int. J. Syst. Evol. Microbiol.">
        <title>Complete genome sequence of Corynebacterium casei LMG S-19264T (=DSM 44701T), isolated from a smear-ripened cheese.</title>
        <authorList>
            <consortium name="US DOE Joint Genome Institute (JGI-PGF)"/>
            <person name="Walter F."/>
            <person name="Albersmeier A."/>
            <person name="Kalinowski J."/>
            <person name="Ruckert C."/>
        </authorList>
    </citation>
    <scope>NUCLEOTIDE SEQUENCE</scope>
    <source>
        <strain evidence="1">JCM 14719</strain>
    </source>
</reference>
<sequence>MRFREMKEKEIIDYDRGERLGVLGDADLLLDPSGRIEAIVLAAPSLFGFPRRRAAIVIPWDAVLSVGPDLIIVRSSQAVTDGPHPSEP</sequence>
<dbReference type="Proteomes" id="UP000637720">
    <property type="component" value="Unassembled WGS sequence"/>
</dbReference>
<dbReference type="SUPFAM" id="SSF50346">
    <property type="entry name" value="PRC-barrel domain"/>
    <property type="match status" value="1"/>
</dbReference>
<comment type="caution">
    <text evidence="1">The sequence shown here is derived from an EMBL/GenBank/DDBJ whole genome shotgun (WGS) entry which is preliminary data.</text>
</comment>
<protein>
    <recommendedName>
        <fullName evidence="3">YlmC/YmxH family sporulation protein</fullName>
    </recommendedName>
</protein>
<proteinExistence type="predicted"/>
<dbReference type="AlphaFoldDB" id="A0A8J3BDL6"/>
<dbReference type="InterPro" id="IPR014238">
    <property type="entry name" value="Spore_YlmC/YmxH"/>
</dbReference>
<dbReference type="PANTHER" id="PTHR40061">
    <property type="entry name" value="SPORULATION PROTEIN YLMC-RELATED"/>
    <property type="match status" value="1"/>
</dbReference>
<reference evidence="1" key="2">
    <citation type="submission" date="2020-09" db="EMBL/GenBank/DDBJ databases">
        <authorList>
            <person name="Sun Q."/>
            <person name="Ohkuma M."/>
        </authorList>
    </citation>
    <scope>NUCLEOTIDE SEQUENCE</scope>
    <source>
        <strain evidence="1">JCM 14719</strain>
    </source>
</reference>
<evidence type="ECO:0000313" key="2">
    <source>
        <dbReference type="Proteomes" id="UP000637720"/>
    </source>
</evidence>
<dbReference type="InterPro" id="IPR011033">
    <property type="entry name" value="PRC_barrel-like_sf"/>
</dbReference>